<name>F3ZYD8_MAHA5</name>
<dbReference type="PANTHER" id="PTHR43249">
    <property type="entry name" value="UDP-N-ACETYL-2-AMINO-2-DEOXY-D-GLUCURONATE OXIDASE"/>
    <property type="match status" value="1"/>
</dbReference>
<keyword evidence="4" id="KW-1185">Reference proteome</keyword>
<dbReference type="RefSeq" id="WP_013781109.1">
    <property type="nucleotide sequence ID" value="NC_015520.1"/>
</dbReference>
<reference evidence="3 4" key="2">
    <citation type="journal article" date="2011" name="Stand. Genomic Sci.">
        <title>Complete genome sequence of Mahella australiensis type strain (50-1 BON).</title>
        <authorList>
            <person name="Sikorski J."/>
            <person name="Teshima H."/>
            <person name="Nolan M."/>
            <person name="Lucas S."/>
            <person name="Hammon N."/>
            <person name="Deshpande S."/>
            <person name="Cheng J.F."/>
            <person name="Pitluck S."/>
            <person name="Liolios K."/>
            <person name="Pagani I."/>
            <person name="Ivanova N."/>
            <person name="Huntemann M."/>
            <person name="Mavromatis K."/>
            <person name="Ovchinikova G."/>
            <person name="Pati A."/>
            <person name="Tapia R."/>
            <person name="Han C."/>
            <person name="Goodwin L."/>
            <person name="Chen A."/>
            <person name="Palaniappan K."/>
            <person name="Land M."/>
            <person name="Hauser L."/>
            <person name="Ngatchou-Djao O.D."/>
            <person name="Rohde M."/>
            <person name="Pukall R."/>
            <person name="Spring S."/>
            <person name="Abt B."/>
            <person name="Goker M."/>
            <person name="Detter J.C."/>
            <person name="Woyke T."/>
            <person name="Bristow J."/>
            <person name="Markowitz V."/>
            <person name="Hugenholtz P."/>
            <person name="Eisen J.A."/>
            <person name="Kyrpides N.C."/>
            <person name="Klenk H.P."/>
            <person name="Lapidus A."/>
        </authorList>
    </citation>
    <scope>NUCLEOTIDE SEQUENCE [LARGE SCALE GENOMIC DNA]</scope>
    <source>
        <strain evidence="4">DSM 15567 / CIP 107919 / 50-1 BON</strain>
    </source>
</reference>
<dbReference type="GO" id="GO:0000166">
    <property type="term" value="F:nucleotide binding"/>
    <property type="evidence" value="ECO:0007669"/>
    <property type="project" value="InterPro"/>
</dbReference>
<dbReference type="InterPro" id="IPR055170">
    <property type="entry name" value="GFO_IDH_MocA-like_dom"/>
</dbReference>
<evidence type="ECO:0000313" key="4">
    <source>
        <dbReference type="Proteomes" id="UP000008457"/>
    </source>
</evidence>
<dbReference type="EMBL" id="CP002360">
    <property type="protein sequence ID" value="AEE96680.1"/>
    <property type="molecule type" value="Genomic_DNA"/>
</dbReference>
<dbReference type="InterPro" id="IPR000683">
    <property type="entry name" value="Gfo/Idh/MocA-like_OxRdtase_N"/>
</dbReference>
<dbReference type="AlphaFoldDB" id="F3ZYD8"/>
<dbReference type="KEGG" id="mas:Mahau_1490"/>
<evidence type="ECO:0000259" key="2">
    <source>
        <dbReference type="Pfam" id="PF22725"/>
    </source>
</evidence>
<dbReference type="Gene3D" id="3.30.360.10">
    <property type="entry name" value="Dihydrodipicolinate Reductase, domain 2"/>
    <property type="match status" value="1"/>
</dbReference>
<dbReference type="Pfam" id="PF01408">
    <property type="entry name" value="GFO_IDH_MocA"/>
    <property type="match status" value="1"/>
</dbReference>
<accession>F3ZYD8</accession>
<proteinExistence type="predicted"/>
<dbReference type="PANTHER" id="PTHR43249:SF1">
    <property type="entry name" value="D-GLUCOSIDE 3-DEHYDROGENASE"/>
    <property type="match status" value="1"/>
</dbReference>
<dbReference type="eggNOG" id="COG0673">
    <property type="taxonomic scope" value="Bacteria"/>
</dbReference>
<dbReference type="OrthoDB" id="240873at2"/>
<reference evidence="4" key="1">
    <citation type="submission" date="2010-11" db="EMBL/GenBank/DDBJ databases">
        <title>The complete genome of Mahella australiensis DSM 15567.</title>
        <authorList>
            <consortium name="US DOE Joint Genome Institute (JGI-PGF)"/>
            <person name="Lucas S."/>
            <person name="Copeland A."/>
            <person name="Lapidus A."/>
            <person name="Bruce D."/>
            <person name="Goodwin L."/>
            <person name="Pitluck S."/>
            <person name="Kyrpides N."/>
            <person name="Mavromatis K."/>
            <person name="Pagani I."/>
            <person name="Ivanova N."/>
            <person name="Teshima H."/>
            <person name="Brettin T."/>
            <person name="Detter J.C."/>
            <person name="Han C."/>
            <person name="Tapia R."/>
            <person name="Land M."/>
            <person name="Hauser L."/>
            <person name="Markowitz V."/>
            <person name="Cheng J.-F."/>
            <person name="Hugenholtz P."/>
            <person name="Woyke T."/>
            <person name="Wu D."/>
            <person name="Spring S."/>
            <person name="Pukall R."/>
            <person name="Steenblock K."/>
            <person name="Schneider S."/>
            <person name="Klenk H.-P."/>
            <person name="Eisen J.A."/>
        </authorList>
    </citation>
    <scope>NUCLEOTIDE SEQUENCE [LARGE SCALE GENOMIC DNA]</scope>
    <source>
        <strain evidence="4">DSM 15567 / CIP 107919 / 50-1 BON</strain>
    </source>
</reference>
<evidence type="ECO:0000259" key="1">
    <source>
        <dbReference type="Pfam" id="PF01408"/>
    </source>
</evidence>
<dbReference type="SUPFAM" id="SSF51735">
    <property type="entry name" value="NAD(P)-binding Rossmann-fold domains"/>
    <property type="match status" value="1"/>
</dbReference>
<gene>
    <name evidence="3" type="ordered locus">Mahau_1490</name>
</gene>
<feature type="domain" description="Gfo/Idh/MocA-like oxidoreductase N-terminal" evidence="1">
    <location>
        <begin position="1"/>
        <end position="116"/>
    </location>
</feature>
<dbReference type="Gene3D" id="3.40.50.720">
    <property type="entry name" value="NAD(P)-binding Rossmann-like Domain"/>
    <property type="match status" value="1"/>
</dbReference>
<evidence type="ECO:0000313" key="3">
    <source>
        <dbReference type="EMBL" id="AEE96680.1"/>
    </source>
</evidence>
<sequence>MRFAIVGCGVISATHSACIDGIDGAELVAVADIVEEKAQKLAQKYGCDYYVDYHDMLKRDDIDVVNVCVPSGLHHVIAIDAMKAGKHVIVEKPMDVTLPAADAMLETAYKTGMKMSIISQHRFDDAMIEVKNAIDSGRLGKLYFGASHTKWYRSQEYYDSGDWRGTWELDGGGAIMNQSVHYVDLLQYALGPVDEIYAYTGTLAHVRIEVEDLAVASVKFKSGALGMIEGSTLAWPGLSTKLDIYGENGTVGIENDKLAYWNLKDATEEDKHKLSCKQEIKVGAADAAAISASSHARQIMDMMDAIKNNRDPKVNGEEGRKPLAVIVALYESARTGKPVKVS</sequence>
<dbReference type="Proteomes" id="UP000008457">
    <property type="component" value="Chromosome"/>
</dbReference>
<dbReference type="Pfam" id="PF22725">
    <property type="entry name" value="GFO_IDH_MocA_C3"/>
    <property type="match status" value="1"/>
</dbReference>
<dbReference type="InterPro" id="IPR052515">
    <property type="entry name" value="Gfo/Idh/MocA_Oxidoreductase"/>
</dbReference>
<dbReference type="InterPro" id="IPR036291">
    <property type="entry name" value="NAD(P)-bd_dom_sf"/>
</dbReference>
<dbReference type="SUPFAM" id="SSF55347">
    <property type="entry name" value="Glyceraldehyde-3-phosphate dehydrogenase-like, C-terminal domain"/>
    <property type="match status" value="1"/>
</dbReference>
<feature type="domain" description="GFO/IDH/MocA-like oxidoreductase" evidence="2">
    <location>
        <begin position="129"/>
        <end position="251"/>
    </location>
</feature>
<organism evidence="3 4">
    <name type="scientific">Mahella australiensis (strain DSM 15567 / CIP 107919 / 50-1 BON)</name>
    <dbReference type="NCBI Taxonomy" id="697281"/>
    <lineage>
        <taxon>Bacteria</taxon>
        <taxon>Bacillati</taxon>
        <taxon>Bacillota</taxon>
        <taxon>Clostridia</taxon>
        <taxon>Thermoanaerobacterales</taxon>
        <taxon>Thermoanaerobacterales Family IV. Incertae Sedis</taxon>
        <taxon>Mahella</taxon>
    </lineage>
</organism>
<dbReference type="HOGENOM" id="CLU_023194_1_0_9"/>
<dbReference type="STRING" id="697281.Mahau_1490"/>
<protein>
    <submittedName>
        <fullName evidence="3">Oxidoreductase domain protein</fullName>
    </submittedName>
</protein>